<dbReference type="Proteomes" id="UP001500390">
    <property type="component" value="Unassembled WGS sequence"/>
</dbReference>
<dbReference type="InterPro" id="IPR016181">
    <property type="entry name" value="Acyl_CoA_acyltransferase"/>
</dbReference>
<dbReference type="Gene3D" id="3.40.630.30">
    <property type="match status" value="1"/>
</dbReference>
<dbReference type="InterPro" id="IPR050832">
    <property type="entry name" value="Bact_Acetyltransf"/>
</dbReference>
<evidence type="ECO:0000256" key="2">
    <source>
        <dbReference type="ARBA" id="ARBA00023315"/>
    </source>
</evidence>
<feature type="domain" description="N-acetyltransferase" evidence="3">
    <location>
        <begin position="6"/>
        <end position="162"/>
    </location>
</feature>
<reference evidence="5" key="1">
    <citation type="journal article" date="2019" name="Int. J. Syst. Evol. Microbiol.">
        <title>The Global Catalogue of Microorganisms (GCM) 10K type strain sequencing project: providing services to taxonomists for standard genome sequencing and annotation.</title>
        <authorList>
            <consortium name="The Broad Institute Genomics Platform"/>
            <consortium name="The Broad Institute Genome Sequencing Center for Infectious Disease"/>
            <person name="Wu L."/>
            <person name="Ma J."/>
        </authorList>
    </citation>
    <scope>NUCLEOTIDE SEQUENCE [LARGE SCALE GENOMIC DNA]</scope>
    <source>
        <strain evidence="5">JCM 17738</strain>
    </source>
</reference>
<dbReference type="PANTHER" id="PTHR43877">
    <property type="entry name" value="AMINOALKYLPHOSPHONATE N-ACETYLTRANSFERASE-RELATED-RELATED"/>
    <property type="match status" value="1"/>
</dbReference>
<evidence type="ECO:0000259" key="3">
    <source>
        <dbReference type="PROSITE" id="PS51186"/>
    </source>
</evidence>
<evidence type="ECO:0000313" key="5">
    <source>
        <dbReference type="Proteomes" id="UP001500390"/>
    </source>
</evidence>
<accession>A0ABP8JCI7</accession>
<evidence type="ECO:0000313" key="4">
    <source>
        <dbReference type="EMBL" id="GAA4388572.1"/>
    </source>
</evidence>
<keyword evidence="5" id="KW-1185">Reference proteome</keyword>
<comment type="caution">
    <text evidence="4">The sequence shown here is derived from an EMBL/GenBank/DDBJ whole genome shotgun (WGS) entry which is preliminary data.</text>
</comment>
<sequence length="190" mass="20616">MARRTVDVTPVDRDDLRDVMGLWLAARVDNGSSKEAAGRALTDGRLSTALRRPGVHSFVARIDGEPVGYAIASENPFGLSPQAELAVEQLWVGPDARRHGVAKSLLAAVLSTAERSGCEVVVSNVPTASRDANRFFARLGFASVITRRVVSTSALRRKLAPESVETGHELLRRRRSLRSRAFPAAASRQF</sequence>
<name>A0ABP8JCI7_9MICO</name>
<dbReference type="CDD" id="cd04301">
    <property type="entry name" value="NAT_SF"/>
    <property type="match status" value="1"/>
</dbReference>
<keyword evidence="1" id="KW-0808">Transferase</keyword>
<dbReference type="EMBL" id="BAABFX010000009">
    <property type="protein sequence ID" value="GAA4388572.1"/>
    <property type="molecule type" value="Genomic_DNA"/>
</dbReference>
<dbReference type="Pfam" id="PF00583">
    <property type="entry name" value="Acetyltransf_1"/>
    <property type="match status" value="1"/>
</dbReference>
<dbReference type="SUPFAM" id="SSF55729">
    <property type="entry name" value="Acyl-CoA N-acyltransferases (Nat)"/>
    <property type="match status" value="1"/>
</dbReference>
<protein>
    <recommendedName>
        <fullName evidence="3">N-acetyltransferase domain-containing protein</fullName>
    </recommendedName>
</protein>
<organism evidence="4 5">
    <name type="scientific">Ornithinibacter aureus</name>
    <dbReference type="NCBI Taxonomy" id="622664"/>
    <lineage>
        <taxon>Bacteria</taxon>
        <taxon>Bacillati</taxon>
        <taxon>Actinomycetota</taxon>
        <taxon>Actinomycetes</taxon>
        <taxon>Micrococcales</taxon>
        <taxon>Intrasporangiaceae</taxon>
        <taxon>Ornithinibacter</taxon>
    </lineage>
</organism>
<evidence type="ECO:0000256" key="1">
    <source>
        <dbReference type="ARBA" id="ARBA00022679"/>
    </source>
</evidence>
<dbReference type="PROSITE" id="PS51186">
    <property type="entry name" value="GNAT"/>
    <property type="match status" value="1"/>
</dbReference>
<proteinExistence type="predicted"/>
<dbReference type="InterPro" id="IPR000182">
    <property type="entry name" value="GNAT_dom"/>
</dbReference>
<gene>
    <name evidence="4" type="ORF">GCM10023153_03950</name>
</gene>
<keyword evidence="2" id="KW-0012">Acyltransferase</keyword>